<evidence type="ECO:0000256" key="1">
    <source>
        <dbReference type="SAM" id="Phobius"/>
    </source>
</evidence>
<reference evidence="2 3" key="1">
    <citation type="submission" date="2020-11" db="EMBL/GenBank/DDBJ databases">
        <title>Insectihabitans protaetiae gen. nov. sp. nov. and Insectihabitans allomyrinae sp. nov., isolated from larvae of Protaetia brevitarsis seulensis and Allomyrina dichotoma, respectively.</title>
        <authorList>
            <person name="Lee S.D."/>
            <person name="Byeon Y.-S."/>
            <person name="Kim S.-M."/>
            <person name="Yang H.L."/>
            <person name="Kim I.S."/>
        </authorList>
    </citation>
    <scope>NUCLEOTIDE SEQUENCE [LARGE SCALE GENOMIC DNA]</scope>
    <source>
        <strain evidence="2 3">BWR-B9</strain>
    </source>
</reference>
<feature type="transmembrane region" description="Helical" evidence="1">
    <location>
        <begin position="55"/>
        <end position="74"/>
    </location>
</feature>
<organism evidence="2 3">
    <name type="scientific">Limnobaculum allomyrinae</name>
    <dbReference type="NCBI Taxonomy" id="2791986"/>
    <lineage>
        <taxon>Bacteria</taxon>
        <taxon>Pseudomonadati</taxon>
        <taxon>Pseudomonadota</taxon>
        <taxon>Gammaproteobacteria</taxon>
        <taxon>Enterobacterales</taxon>
        <taxon>Budviciaceae</taxon>
        <taxon>Limnobaculum</taxon>
    </lineage>
</organism>
<dbReference type="Pfam" id="PF13803">
    <property type="entry name" value="DUF4184"/>
    <property type="match status" value="1"/>
</dbReference>
<accession>A0ABS1ITK3</accession>
<proteinExistence type="predicted"/>
<comment type="caution">
    <text evidence="2">The sequence shown here is derived from an EMBL/GenBank/DDBJ whole genome shotgun (WGS) entry which is preliminary data.</text>
</comment>
<feature type="transmembrane region" description="Helical" evidence="1">
    <location>
        <begin position="216"/>
        <end position="237"/>
    </location>
</feature>
<name>A0ABS1ITK3_9GAMM</name>
<dbReference type="EMBL" id="JADRCR010000008">
    <property type="protein sequence ID" value="MBK5145085.1"/>
    <property type="molecule type" value="Genomic_DNA"/>
</dbReference>
<feature type="transmembrane region" description="Helical" evidence="1">
    <location>
        <begin position="156"/>
        <end position="176"/>
    </location>
</feature>
<evidence type="ECO:0000313" key="2">
    <source>
        <dbReference type="EMBL" id="MBK5145085.1"/>
    </source>
</evidence>
<gene>
    <name evidence="2" type="ORF">I2494_15445</name>
</gene>
<feature type="transmembrane region" description="Helical" evidence="1">
    <location>
        <begin position="188"/>
        <end position="210"/>
    </location>
</feature>
<sequence>MPFTFAHPAIVLPLGTFFARRCSLTGLIAGSMVPDFEYFLRMEVKSLYSHSLSGIFWFDLPVALLLSFIFHGVIRNSLINNLPQFLYCRLSYLTRLDWPAYAYKHISVLLGSIMLGIFSHLLWDSFTHKDAFFVNYLHYASVNIELLAYSVPVHKLLQHLSTVLGGLTIFTYLWLMPKDNKTSTHISLKYWVVILVLSFVISFIRIMLIYPAISPGMVVVTCLSALMISLTLTPVMLKIKRARKYFQGSRGKLIKAQGITHSFNK</sequence>
<feature type="transmembrane region" description="Helical" evidence="1">
    <location>
        <begin position="101"/>
        <end position="123"/>
    </location>
</feature>
<keyword evidence="1" id="KW-1133">Transmembrane helix</keyword>
<dbReference type="RefSeq" id="WP_218467754.1">
    <property type="nucleotide sequence ID" value="NZ_JADRCR010000008.1"/>
</dbReference>
<keyword evidence="3" id="KW-1185">Reference proteome</keyword>
<dbReference type="InterPro" id="IPR025238">
    <property type="entry name" value="DUF4184"/>
</dbReference>
<evidence type="ECO:0000313" key="3">
    <source>
        <dbReference type="Proteomes" id="UP001296921"/>
    </source>
</evidence>
<keyword evidence="1" id="KW-0812">Transmembrane</keyword>
<protein>
    <submittedName>
        <fullName evidence="2">DUF4184 family protein</fullName>
    </submittedName>
</protein>
<dbReference type="Proteomes" id="UP001296921">
    <property type="component" value="Unassembled WGS sequence"/>
</dbReference>
<keyword evidence="1" id="KW-0472">Membrane</keyword>